<protein>
    <submittedName>
        <fullName evidence="1">Uncharacterized protein</fullName>
    </submittedName>
</protein>
<proteinExistence type="predicted"/>
<name>A0A0E9RZE9_ANGAN</name>
<dbReference type="AlphaFoldDB" id="A0A0E9RZE9"/>
<reference evidence="1" key="1">
    <citation type="submission" date="2014-11" db="EMBL/GenBank/DDBJ databases">
        <authorList>
            <person name="Amaro Gonzalez C."/>
        </authorList>
    </citation>
    <scope>NUCLEOTIDE SEQUENCE</scope>
</reference>
<evidence type="ECO:0000313" key="1">
    <source>
        <dbReference type="EMBL" id="JAH33730.1"/>
    </source>
</evidence>
<sequence>MYPGCNVRVILPQIIKFIHLKMKRKQCQSLNISFAF</sequence>
<accession>A0A0E9RZE9</accession>
<organism evidence="1">
    <name type="scientific">Anguilla anguilla</name>
    <name type="common">European freshwater eel</name>
    <name type="synonym">Muraena anguilla</name>
    <dbReference type="NCBI Taxonomy" id="7936"/>
    <lineage>
        <taxon>Eukaryota</taxon>
        <taxon>Metazoa</taxon>
        <taxon>Chordata</taxon>
        <taxon>Craniata</taxon>
        <taxon>Vertebrata</taxon>
        <taxon>Euteleostomi</taxon>
        <taxon>Actinopterygii</taxon>
        <taxon>Neopterygii</taxon>
        <taxon>Teleostei</taxon>
        <taxon>Anguilliformes</taxon>
        <taxon>Anguillidae</taxon>
        <taxon>Anguilla</taxon>
    </lineage>
</organism>
<dbReference type="EMBL" id="GBXM01074847">
    <property type="protein sequence ID" value="JAH33730.1"/>
    <property type="molecule type" value="Transcribed_RNA"/>
</dbReference>
<reference evidence="1" key="2">
    <citation type="journal article" date="2015" name="Fish Shellfish Immunol.">
        <title>Early steps in the European eel (Anguilla anguilla)-Vibrio vulnificus interaction in the gills: Role of the RtxA13 toxin.</title>
        <authorList>
            <person name="Callol A."/>
            <person name="Pajuelo D."/>
            <person name="Ebbesson L."/>
            <person name="Teles M."/>
            <person name="MacKenzie S."/>
            <person name="Amaro C."/>
        </authorList>
    </citation>
    <scope>NUCLEOTIDE SEQUENCE</scope>
</reference>